<feature type="compositionally biased region" description="Polar residues" evidence="4">
    <location>
        <begin position="680"/>
        <end position="690"/>
    </location>
</feature>
<protein>
    <recommendedName>
        <fullName evidence="3">Autophagy-related protein 1</fullName>
    </recommendedName>
</protein>
<evidence type="ECO:0000256" key="2">
    <source>
        <dbReference type="ARBA" id="ARBA00023006"/>
    </source>
</evidence>
<dbReference type="PROSITE" id="PS00108">
    <property type="entry name" value="PROTEIN_KINASE_ST"/>
    <property type="match status" value="1"/>
</dbReference>
<feature type="compositionally biased region" description="Basic and acidic residues" evidence="4">
    <location>
        <begin position="1059"/>
        <end position="1080"/>
    </location>
</feature>
<organism evidence="6 7">
    <name type="scientific">Cadophora malorum</name>
    <dbReference type="NCBI Taxonomy" id="108018"/>
    <lineage>
        <taxon>Eukaryota</taxon>
        <taxon>Fungi</taxon>
        <taxon>Dikarya</taxon>
        <taxon>Ascomycota</taxon>
        <taxon>Pezizomycotina</taxon>
        <taxon>Leotiomycetes</taxon>
        <taxon>Helotiales</taxon>
        <taxon>Ploettnerulaceae</taxon>
        <taxon>Cadophora</taxon>
    </lineage>
</organism>
<feature type="compositionally biased region" description="Basic and acidic residues" evidence="4">
    <location>
        <begin position="413"/>
        <end position="430"/>
    </location>
</feature>
<dbReference type="AlphaFoldDB" id="A0A8H7TJJ5"/>
<feature type="compositionally biased region" description="Basic and acidic residues" evidence="4">
    <location>
        <begin position="907"/>
        <end position="923"/>
    </location>
</feature>
<feature type="region of interest" description="Disordered" evidence="4">
    <location>
        <begin position="677"/>
        <end position="1089"/>
    </location>
</feature>
<feature type="compositionally biased region" description="Basic residues" evidence="4">
    <location>
        <begin position="752"/>
        <end position="761"/>
    </location>
</feature>
<dbReference type="GO" id="GO:0005524">
    <property type="term" value="F:ATP binding"/>
    <property type="evidence" value="ECO:0007669"/>
    <property type="project" value="InterPro"/>
</dbReference>
<dbReference type="InterPro" id="IPR011009">
    <property type="entry name" value="Kinase-like_dom_sf"/>
</dbReference>
<accession>A0A8H7TJJ5</accession>
<evidence type="ECO:0000256" key="1">
    <source>
        <dbReference type="ARBA" id="ARBA00004623"/>
    </source>
</evidence>
<evidence type="ECO:0000256" key="4">
    <source>
        <dbReference type="SAM" id="MobiDB-lite"/>
    </source>
</evidence>
<name>A0A8H7TJJ5_9HELO</name>
<feature type="domain" description="Protein kinase" evidence="5">
    <location>
        <begin position="43"/>
        <end position="303"/>
    </location>
</feature>
<dbReference type="OrthoDB" id="10252171at2759"/>
<dbReference type="PROSITE" id="PS50011">
    <property type="entry name" value="PROTEIN_KINASE_DOM"/>
    <property type="match status" value="1"/>
</dbReference>
<feature type="compositionally biased region" description="Basic and acidic residues" evidence="4">
    <location>
        <begin position="691"/>
        <end position="715"/>
    </location>
</feature>
<feature type="compositionally biased region" description="Low complexity" evidence="4">
    <location>
        <begin position="468"/>
        <end position="477"/>
    </location>
</feature>
<keyword evidence="7" id="KW-1185">Reference proteome</keyword>
<evidence type="ECO:0000313" key="7">
    <source>
        <dbReference type="Proteomes" id="UP000664132"/>
    </source>
</evidence>
<dbReference type="EMBL" id="JAFJYH010000085">
    <property type="protein sequence ID" value="KAG4420392.1"/>
    <property type="molecule type" value="Genomic_DNA"/>
</dbReference>
<feature type="compositionally biased region" description="Basic and acidic residues" evidence="4">
    <location>
        <begin position="978"/>
        <end position="993"/>
    </location>
</feature>
<feature type="region of interest" description="Disordered" evidence="4">
    <location>
        <begin position="411"/>
        <end position="501"/>
    </location>
</feature>
<feature type="compositionally biased region" description="Polar residues" evidence="4">
    <location>
        <begin position="1132"/>
        <end position="1150"/>
    </location>
</feature>
<dbReference type="SUPFAM" id="SSF56112">
    <property type="entry name" value="Protein kinase-like (PK-like)"/>
    <property type="match status" value="1"/>
</dbReference>
<evidence type="ECO:0000256" key="3">
    <source>
        <dbReference type="ARBA" id="ARBA00030237"/>
    </source>
</evidence>
<dbReference type="InterPro" id="IPR045269">
    <property type="entry name" value="Atg1-like"/>
</dbReference>
<feature type="compositionally biased region" description="Polar residues" evidence="4">
    <location>
        <begin position="1004"/>
        <end position="1015"/>
    </location>
</feature>
<feature type="compositionally biased region" description="Polar residues" evidence="4">
    <location>
        <begin position="478"/>
        <end position="501"/>
    </location>
</feature>
<comment type="subcellular location">
    <subcellularLocation>
        <location evidence="1">Preautophagosomal structure membrane</location>
        <topology evidence="1">Peripheral membrane protein</topology>
    </subcellularLocation>
</comment>
<keyword evidence="2" id="KW-0072">Autophagy</keyword>
<dbReference type="GO" id="GO:0004674">
    <property type="term" value="F:protein serine/threonine kinase activity"/>
    <property type="evidence" value="ECO:0007669"/>
    <property type="project" value="InterPro"/>
</dbReference>
<dbReference type="PANTHER" id="PTHR24348">
    <property type="entry name" value="SERINE/THREONINE-PROTEIN KINASE UNC-51-RELATED"/>
    <property type="match status" value="1"/>
</dbReference>
<dbReference type="Proteomes" id="UP000664132">
    <property type="component" value="Unassembled WGS sequence"/>
</dbReference>
<sequence>MSYLSDFEHAKLDAHVFPGMIVETQCISDATTGQRKVSQTKIWNVERTLGKGGFGEVRLETHKNEKRAVKRIWATGSTFKVQYERELKALLEFSKPKYKESAVFVGFLGWFQDPGSVYLAMEYVPLGDLEDNIATVGGQIGEAQVTQIAVQILEGLKIMHSERFVHRDLKPKNVLVCRGSPDWWVKLADFGLSKRRTEDTAFRTQTGTQAYMAPEILHYVPGYSEYTYAVDIWALGCILFRLITGNVPFPPGLLLTSFCGDESKFPLKMLHMSDSGKDFIQKLIVAHPPTRLTAGEALEHEWTKPESQFANESVGEMISLEDDSLKHTTDGGYNAHTHAGLQSCVRKFSLAAVNTASSAAPKPPSIRYCQPTVEDDLEPEINFQPSTQETESQAPPADDSDTAGALQAQGEDLIDRKTTLMRSNGEDRTSRLSNSDVDSRQPKPPSTILGGRYRIWAPPSTEGEDPVIIEPPETTTTAKISSAPQSSYSIESNDGQSGNENLSENAALSARRAAAGAYEEDMREQHSVQAGYERIPTTNKFLQHVVDKNGRVLILEPRYVYDTQEGVELANISDHWQYGKMPIPTPASRITILDKSAVLNRHPLVPLSAENLLNHQKAMPNQKKRLNLVVSPDLGIEWMNDLEALEPKRPQSGIESGYLEGEQRAFYADERGFIEKQEKSTGQGNCSPQTKSDEVKSGQRDHYDGLRDEEPEQVHKLSSRSQPRSAAQEVELANYDKLDDTPVSTQEQIGKSSRRKSRRVTSTRDTHIAEPPSPSKPVPKMRRSEASATIEYLRRSLGQYGNPPSKEKAPKRKCPAVPPEESHTVEAPPPNVQPQAVRDSAILSHSNPILRGTSSYNMPLRDEKPSRRSLAAVPEQDTYIVEPPSPNKPARSKGHAKSYSSAPLVSRQREKATSRTDMYQRKEKAPRRRAAKAVPEPDSYYDELPSPAIPPAPTIRCAETFSAPSPPRSARWNGDYSEVEKHSGRSQEVVSEHESDEEDLSPPRKSTLQNHSSAARGSENIPRKSKTQNYPREEAPMPPISRAATFEANPRRSKTQVYPREEPLEEARSSRKREYPEHEASVPPLPRAATFQVPWSDHRDFASTSMLAQERNAPPPLPRARTFQVGDRGIRASNSNGRLRRTYSSSDDGW</sequence>
<dbReference type="GO" id="GO:0006914">
    <property type="term" value="P:autophagy"/>
    <property type="evidence" value="ECO:0007669"/>
    <property type="project" value="UniProtKB-KW"/>
</dbReference>
<reference evidence="6" key="1">
    <citation type="submission" date="2021-02" db="EMBL/GenBank/DDBJ databases">
        <title>Genome sequence Cadophora malorum strain M34.</title>
        <authorList>
            <person name="Stefanovic E."/>
            <person name="Vu D."/>
            <person name="Scully C."/>
            <person name="Dijksterhuis J."/>
            <person name="Roader J."/>
            <person name="Houbraken J."/>
        </authorList>
    </citation>
    <scope>NUCLEOTIDE SEQUENCE</scope>
    <source>
        <strain evidence="6">M34</strain>
    </source>
</reference>
<feature type="compositionally biased region" description="Polar residues" evidence="4">
    <location>
        <begin position="843"/>
        <end position="857"/>
    </location>
</feature>
<dbReference type="GO" id="GO:0010506">
    <property type="term" value="P:regulation of autophagy"/>
    <property type="evidence" value="ECO:0007669"/>
    <property type="project" value="InterPro"/>
</dbReference>
<gene>
    <name evidence="6" type="ORF">IFR04_006504</name>
</gene>
<dbReference type="Gene3D" id="1.10.510.10">
    <property type="entry name" value="Transferase(Phosphotransferase) domain 1"/>
    <property type="match status" value="1"/>
</dbReference>
<dbReference type="GO" id="GO:0034045">
    <property type="term" value="C:phagophore assembly site membrane"/>
    <property type="evidence" value="ECO:0007669"/>
    <property type="project" value="UniProtKB-SubCell"/>
</dbReference>
<feature type="region of interest" description="Disordered" evidence="4">
    <location>
        <begin position="1102"/>
        <end position="1150"/>
    </location>
</feature>
<dbReference type="SMART" id="SM00220">
    <property type="entry name" value="S_TKc"/>
    <property type="match status" value="1"/>
</dbReference>
<dbReference type="InterPro" id="IPR008271">
    <property type="entry name" value="Ser/Thr_kinase_AS"/>
</dbReference>
<proteinExistence type="predicted"/>
<evidence type="ECO:0000259" key="5">
    <source>
        <dbReference type="PROSITE" id="PS50011"/>
    </source>
</evidence>
<dbReference type="InterPro" id="IPR000719">
    <property type="entry name" value="Prot_kinase_dom"/>
</dbReference>
<comment type="caution">
    <text evidence="6">The sequence shown here is derived from an EMBL/GenBank/DDBJ whole genome shotgun (WGS) entry which is preliminary data.</text>
</comment>
<evidence type="ECO:0000313" key="6">
    <source>
        <dbReference type="EMBL" id="KAG4420392.1"/>
    </source>
</evidence>
<dbReference type="Pfam" id="PF00069">
    <property type="entry name" value="Pkinase"/>
    <property type="match status" value="1"/>
</dbReference>